<reference evidence="4 5" key="2">
    <citation type="submission" date="2018-11" db="EMBL/GenBank/DDBJ databases">
        <authorList>
            <consortium name="Pathogen Informatics"/>
        </authorList>
    </citation>
    <scope>NUCLEOTIDE SEQUENCE [LARGE SCALE GENOMIC DNA]</scope>
    <source>
        <strain evidence="4 5">Egypt</strain>
    </source>
</reference>
<dbReference type="CDD" id="cd21911">
    <property type="entry name" value="CC1_SLMAP"/>
    <property type="match status" value="1"/>
</dbReference>
<name>A0A183APC0_9TREM</name>
<dbReference type="InterPro" id="IPR051176">
    <property type="entry name" value="Cent_Immune-Sig_Mod"/>
</dbReference>
<dbReference type="WBParaSite" id="ECPE_0000883101-mRNA-1">
    <property type="protein sequence ID" value="ECPE_0000883101-mRNA-1"/>
    <property type="gene ID" value="ECPE_0000883101"/>
</dbReference>
<proteinExistence type="predicted"/>
<keyword evidence="1" id="KW-0175">Coiled coil</keyword>
<dbReference type="InterPro" id="IPR000253">
    <property type="entry name" value="FHA_dom"/>
</dbReference>
<dbReference type="OrthoDB" id="687730at2759"/>
<dbReference type="EMBL" id="UZAN01046488">
    <property type="protein sequence ID" value="VDP84220.1"/>
    <property type="molecule type" value="Genomic_DNA"/>
</dbReference>
<feature type="compositionally biased region" description="Low complexity" evidence="2">
    <location>
        <begin position="545"/>
        <end position="555"/>
    </location>
</feature>
<feature type="coiled-coil region" evidence="1">
    <location>
        <begin position="287"/>
        <end position="377"/>
    </location>
</feature>
<evidence type="ECO:0000313" key="6">
    <source>
        <dbReference type="WBParaSite" id="ECPE_0000883101-mRNA-1"/>
    </source>
</evidence>
<evidence type="ECO:0000259" key="3">
    <source>
        <dbReference type="PROSITE" id="PS50006"/>
    </source>
</evidence>
<evidence type="ECO:0000313" key="5">
    <source>
        <dbReference type="Proteomes" id="UP000272942"/>
    </source>
</evidence>
<dbReference type="CDD" id="cd22679">
    <property type="entry name" value="FHA_SLMAP"/>
    <property type="match status" value="1"/>
</dbReference>
<dbReference type="PANTHER" id="PTHR15715">
    <property type="entry name" value="CENTROSOMAL PROTEIN OF 170 KDA"/>
    <property type="match status" value="1"/>
</dbReference>
<dbReference type="AlphaFoldDB" id="A0A183APC0"/>
<dbReference type="SUPFAM" id="SSF49879">
    <property type="entry name" value="SMAD/FHA domain"/>
    <property type="match status" value="1"/>
</dbReference>
<dbReference type="PROSITE" id="PS50006">
    <property type="entry name" value="FHA_DOMAIN"/>
    <property type="match status" value="1"/>
</dbReference>
<evidence type="ECO:0000313" key="4">
    <source>
        <dbReference type="EMBL" id="VDP84220.1"/>
    </source>
</evidence>
<evidence type="ECO:0000256" key="1">
    <source>
        <dbReference type="SAM" id="Coils"/>
    </source>
</evidence>
<accession>A0A183APC0</accession>
<sequence length="702" mass="78568">MTQSPLGESENPPVLVLTSLRESHPFQERRIILNEVIKVGRSVARLKPAPNNAIFDCKVLSRSHALIWYKDGKVGIPFCCMSYFAFQFWLRDTNSSNGTFVNNTRVHKKVGEDFSDREIFSGDIIRFGVDVVERDTTHGCIIAQVTLYLGSGCEAKPNYDQTGVINGIAGANAFHSEQVFLLFHLANEALFRERSLVDKLDKLKRVVEDIREMSDSGWQAMLREDRLLGKLALYESQLSMLKEVSTKNAQPVKCICPQNLPQDSLQNHLCQALEDKMNLEEASKVMLARILDEKTEAMTKAADLENSLADSERECARLREVCENTQEAYRTIADEFQAKVQELEQLEQQLKTVTMEKENLESQLKERVREAEALQDVMSNVKSNMKNRFTKVPSSNVDDMKESAPAVNGLENGPTENAEQLDARLSSIKEEVCEIRDKVNIAERLQSSLNQRVDAARDEMIITELNELDRLCEVQELLANSEANFEQMLDSTSDCISTHLSDSVRQFNQSMQLIRSLQDELSTLSELKSNLMREIKKTGSVSAVSCDTSSSLSSTESDRPNQSDDVSSQLDGNVMNDSEFSTVLDRARQLAARLASSQARAEHNLNKYCVQQGRQKAPNICHTSGDVCASLSSKADTSEKDYESVDKITAEPKATVLAAPVSVVESQSVLNSRSAEAESSVDESELSLLRRKLSKCCVLFFY</sequence>
<dbReference type="Gene3D" id="2.60.200.20">
    <property type="match status" value="1"/>
</dbReference>
<dbReference type="Pfam" id="PF00498">
    <property type="entry name" value="FHA"/>
    <property type="match status" value="1"/>
</dbReference>
<feature type="domain" description="FHA" evidence="3">
    <location>
        <begin position="37"/>
        <end position="106"/>
    </location>
</feature>
<dbReference type="InterPro" id="IPR008984">
    <property type="entry name" value="SMAD_FHA_dom_sf"/>
</dbReference>
<organism evidence="6">
    <name type="scientific">Echinostoma caproni</name>
    <dbReference type="NCBI Taxonomy" id="27848"/>
    <lineage>
        <taxon>Eukaryota</taxon>
        <taxon>Metazoa</taxon>
        <taxon>Spiralia</taxon>
        <taxon>Lophotrochozoa</taxon>
        <taxon>Platyhelminthes</taxon>
        <taxon>Trematoda</taxon>
        <taxon>Digenea</taxon>
        <taxon>Plagiorchiida</taxon>
        <taxon>Echinostomata</taxon>
        <taxon>Echinostomatoidea</taxon>
        <taxon>Echinostomatidae</taxon>
        <taxon>Echinostoma</taxon>
    </lineage>
</organism>
<keyword evidence="5" id="KW-1185">Reference proteome</keyword>
<protein>
    <submittedName>
        <fullName evidence="6">FHA domain-containing protein</fullName>
    </submittedName>
</protein>
<feature type="region of interest" description="Disordered" evidence="2">
    <location>
        <begin position="545"/>
        <end position="574"/>
    </location>
</feature>
<dbReference type="SMART" id="SM00240">
    <property type="entry name" value="FHA"/>
    <property type="match status" value="1"/>
</dbReference>
<gene>
    <name evidence="4" type="ORF">ECPE_LOCUS8805</name>
</gene>
<dbReference type="PANTHER" id="PTHR15715:SF37">
    <property type="entry name" value="LD47843P"/>
    <property type="match status" value="1"/>
</dbReference>
<feature type="compositionally biased region" description="Polar residues" evidence="2">
    <location>
        <begin position="563"/>
        <end position="574"/>
    </location>
</feature>
<feature type="region of interest" description="Disordered" evidence="2">
    <location>
        <begin position="390"/>
        <end position="415"/>
    </location>
</feature>
<dbReference type="Proteomes" id="UP000272942">
    <property type="component" value="Unassembled WGS sequence"/>
</dbReference>
<evidence type="ECO:0000256" key="2">
    <source>
        <dbReference type="SAM" id="MobiDB-lite"/>
    </source>
</evidence>
<reference evidence="6" key="1">
    <citation type="submission" date="2016-06" db="UniProtKB">
        <authorList>
            <consortium name="WormBaseParasite"/>
        </authorList>
    </citation>
    <scope>IDENTIFICATION</scope>
</reference>